<comment type="caution">
    <text evidence="8">The sequence shown here is derived from an EMBL/GenBank/DDBJ whole genome shotgun (WGS) entry which is preliminary data.</text>
</comment>
<dbReference type="OrthoDB" id="19482at2759"/>
<evidence type="ECO:0000256" key="3">
    <source>
        <dbReference type="ARBA" id="ARBA00022448"/>
    </source>
</evidence>
<comment type="similarity">
    <text evidence="2">Belongs to the VPS52 family.</text>
</comment>
<dbReference type="PANTHER" id="PTHR14190">
    <property type="entry name" value="SUPPRESSOR OF ACTIN MUTATIONS 2/VACUOLAR PROTEIN SORTING 52"/>
    <property type="match status" value="1"/>
</dbReference>
<evidence type="ECO:0000256" key="5">
    <source>
        <dbReference type="ARBA" id="ARBA00023034"/>
    </source>
</evidence>
<evidence type="ECO:0000256" key="2">
    <source>
        <dbReference type="ARBA" id="ARBA00008180"/>
    </source>
</evidence>
<dbReference type="AlphaFoldDB" id="A0A8T0J247"/>
<dbReference type="EMBL" id="CM026421">
    <property type="protein sequence ID" value="KAG0589994.1"/>
    <property type="molecule type" value="Genomic_DNA"/>
</dbReference>
<dbReference type="InterPro" id="IPR048319">
    <property type="entry name" value="Vps52_CC"/>
</dbReference>
<evidence type="ECO:0000256" key="4">
    <source>
        <dbReference type="ARBA" id="ARBA00022927"/>
    </source>
</evidence>
<proteinExistence type="inferred from homology"/>
<evidence type="ECO:0008006" key="10">
    <source>
        <dbReference type="Google" id="ProtNLM"/>
    </source>
</evidence>
<feature type="domain" description="Vps52 C-terminal" evidence="7">
    <location>
        <begin position="334"/>
        <end position="641"/>
    </location>
</feature>
<reference evidence="8" key="1">
    <citation type="submission" date="2020-06" db="EMBL/GenBank/DDBJ databases">
        <title>WGS assembly of Ceratodon purpureus strain R40.</title>
        <authorList>
            <person name="Carey S.B."/>
            <person name="Jenkins J."/>
            <person name="Shu S."/>
            <person name="Lovell J.T."/>
            <person name="Sreedasyam A."/>
            <person name="Maumus F."/>
            <person name="Tiley G.P."/>
            <person name="Fernandez-Pozo N."/>
            <person name="Barry K."/>
            <person name="Chen C."/>
            <person name="Wang M."/>
            <person name="Lipzen A."/>
            <person name="Daum C."/>
            <person name="Saski C.A."/>
            <person name="Payton A.C."/>
            <person name="Mcbreen J.C."/>
            <person name="Conrad R.E."/>
            <person name="Kollar L.M."/>
            <person name="Olsson S."/>
            <person name="Huttunen S."/>
            <person name="Landis J.B."/>
            <person name="Wickett N.J."/>
            <person name="Johnson M.G."/>
            <person name="Rensing S.A."/>
            <person name="Grimwood J."/>
            <person name="Schmutz J."/>
            <person name="Mcdaniel S.F."/>
        </authorList>
    </citation>
    <scope>NUCLEOTIDE SEQUENCE</scope>
    <source>
        <strain evidence="8">R40</strain>
    </source>
</reference>
<dbReference type="Pfam" id="PF20655">
    <property type="entry name" value="Vps52_C"/>
    <property type="match status" value="1"/>
</dbReference>
<sequence>MVDASAALAARAISLSGPLTETTGSEGEESGVDAAPLEKPLSAEEYAQVALEKLFASPLFASSDTELGEAEQQAADLSITAGDLTFGDESGDEVDLEGLEEELERLKGQQMVGSILGQGIQLREYAIEVEENLRQVELESIQDYMKESDNLVSLHAQIRECDTILTQMESLLGGFQADLGSISSEIKNLQEQSMTMGIKLKNRKVAEAKLAKFIEEVVVPPSMIDTIVDGEVNEEYVNVLQSLSKKLVYVSENKESTKDSLAMQDVIPELERLRVKAVYKAREFLMQKLYALKRPKTNIQILQQNVLLKYKYVATFLQDHGHEVYPEVRAAYVDTMSKVLSVHFRSYIQALEKLQLDIVTRNDLLGVEDAGTRSTGLFSRPREPLKNRGAVFALGDRASVLKDVDGPAIIPHIAESSSQKFPYEVLFRSLHKLLMDTATSEYLFCTSFFGEDSIFSEIFAGSFAVIEEHTNAVLPNCFDAIGLLLMIRLTNEHKLIMWNRRIPSLDSYFDKLVLVLWPRFKLVFDMHLSSLRTANPRALWEDDVRPHYVTRRYAEFAASLLHLTIKNGDGQLDLNLERLRVAIDDLLVKLARMFRQQKQQTIFLINNYDLVLSVLKEAGTDGGKTQQQFEELLKSSTTVFVEEELREHFGALIAFVKTRAGEDTGSSNAQPIRLEEVEPLVKDFAVRWKTAIEVMHKDVITSFSNFVCGMEILRAALTQLLLYYTRLSDSLKRVGGGDALGKDVVSISSIMYEIKKYSRTF</sequence>
<dbReference type="SUPFAM" id="SSF74788">
    <property type="entry name" value="Cullin repeat-like"/>
    <property type="match status" value="1"/>
</dbReference>
<keyword evidence="4" id="KW-0653">Protein transport</keyword>
<dbReference type="InterPro" id="IPR016159">
    <property type="entry name" value="Cullin_repeat-like_dom_sf"/>
</dbReference>
<dbReference type="GO" id="GO:0015031">
    <property type="term" value="P:protein transport"/>
    <property type="evidence" value="ECO:0007669"/>
    <property type="project" value="UniProtKB-KW"/>
</dbReference>
<dbReference type="Pfam" id="PF04129">
    <property type="entry name" value="Vps52_CC"/>
    <property type="match status" value="1"/>
</dbReference>
<dbReference type="GO" id="GO:0032456">
    <property type="term" value="P:endocytic recycling"/>
    <property type="evidence" value="ECO:0007669"/>
    <property type="project" value="TreeGrafter"/>
</dbReference>
<comment type="subcellular location">
    <subcellularLocation>
        <location evidence="1">Golgi apparatus</location>
        <location evidence="1">trans-Golgi network</location>
    </subcellularLocation>
</comment>
<evidence type="ECO:0000313" key="9">
    <source>
        <dbReference type="Proteomes" id="UP000822688"/>
    </source>
</evidence>
<keyword evidence="9" id="KW-1185">Reference proteome</keyword>
<accession>A0A8T0J247</accession>
<keyword evidence="5" id="KW-0333">Golgi apparatus</keyword>
<dbReference type="GO" id="GO:0006896">
    <property type="term" value="P:Golgi to vacuole transport"/>
    <property type="evidence" value="ECO:0007669"/>
    <property type="project" value="TreeGrafter"/>
</dbReference>
<dbReference type="GO" id="GO:0019905">
    <property type="term" value="F:syntaxin binding"/>
    <property type="evidence" value="ECO:0007669"/>
    <property type="project" value="TreeGrafter"/>
</dbReference>
<dbReference type="GO" id="GO:0042147">
    <property type="term" value="P:retrograde transport, endosome to Golgi"/>
    <property type="evidence" value="ECO:0007669"/>
    <property type="project" value="TreeGrafter"/>
</dbReference>
<evidence type="ECO:0000313" key="8">
    <source>
        <dbReference type="EMBL" id="KAG0589994.1"/>
    </source>
</evidence>
<evidence type="ECO:0000259" key="6">
    <source>
        <dbReference type="Pfam" id="PF04129"/>
    </source>
</evidence>
<dbReference type="Proteomes" id="UP000822688">
    <property type="component" value="Chromosome 1"/>
</dbReference>
<dbReference type="GO" id="GO:0000938">
    <property type="term" value="C:GARP complex"/>
    <property type="evidence" value="ECO:0007669"/>
    <property type="project" value="TreeGrafter"/>
</dbReference>
<name>A0A8T0J247_CERPU</name>
<gene>
    <name evidence="8" type="ORF">KC19_1G062300</name>
</gene>
<keyword evidence="3" id="KW-0813">Transport</keyword>
<protein>
    <recommendedName>
        <fullName evidence="10">Vacuolar protein sorting-associated protein 52 A</fullName>
    </recommendedName>
</protein>
<dbReference type="InterPro" id="IPR048361">
    <property type="entry name" value="Vps52_C"/>
</dbReference>
<feature type="domain" description="Vps52 coiled-coil" evidence="6">
    <location>
        <begin position="143"/>
        <end position="317"/>
    </location>
</feature>
<organism evidence="8 9">
    <name type="scientific">Ceratodon purpureus</name>
    <name type="common">Fire moss</name>
    <name type="synonym">Dicranum purpureum</name>
    <dbReference type="NCBI Taxonomy" id="3225"/>
    <lineage>
        <taxon>Eukaryota</taxon>
        <taxon>Viridiplantae</taxon>
        <taxon>Streptophyta</taxon>
        <taxon>Embryophyta</taxon>
        <taxon>Bryophyta</taxon>
        <taxon>Bryophytina</taxon>
        <taxon>Bryopsida</taxon>
        <taxon>Dicranidae</taxon>
        <taxon>Pseudoditrichales</taxon>
        <taxon>Ditrichaceae</taxon>
        <taxon>Ceratodon</taxon>
    </lineage>
</organism>
<evidence type="ECO:0000256" key="1">
    <source>
        <dbReference type="ARBA" id="ARBA00004601"/>
    </source>
</evidence>
<dbReference type="GO" id="GO:0005829">
    <property type="term" value="C:cytosol"/>
    <property type="evidence" value="ECO:0007669"/>
    <property type="project" value="GOC"/>
</dbReference>
<dbReference type="InterPro" id="IPR007258">
    <property type="entry name" value="Vps52"/>
</dbReference>
<dbReference type="PANTHER" id="PTHR14190:SF7">
    <property type="entry name" value="VACUOLAR PROTEIN SORTING-ASSOCIATED PROTEIN 52 HOMOLOG"/>
    <property type="match status" value="1"/>
</dbReference>
<evidence type="ECO:0000259" key="7">
    <source>
        <dbReference type="Pfam" id="PF20655"/>
    </source>
</evidence>